<accession>A0A5B0LQR2</accession>
<organism evidence="1 2">
    <name type="scientific">Puccinia graminis f. sp. tritici</name>
    <dbReference type="NCBI Taxonomy" id="56615"/>
    <lineage>
        <taxon>Eukaryota</taxon>
        <taxon>Fungi</taxon>
        <taxon>Dikarya</taxon>
        <taxon>Basidiomycota</taxon>
        <taxon>Pucciniomycotina</taxon>
        <taxon>Pucciniomycetes</taxon>
        <taxon>Pucciniales</taxon>
        <taxon>Pucciniaceae</taxon>
        <taxon>Puccinia</taxon>
    </lineage>
</organism>
<evidence type="ECO:0000313" key="2">
    <source>
        <dbReference type="Proteomes" id="UP000324748"/>
    </source>
</evidence>
<dbReference type="EMBL" id="VSWC01000196">
    <property type="protein sequence ID" value="KAA1066449.1"/>
    <property type="molecule type" value="Genomic_DNA"/>
</dbReference>
<dbReference type="AlphaFoldDB" id="A0A5B0LQR2"/>
<gene>
    <name evidence="1" type="ORF">PGT21_030822</name>
</gene>
<dbReference type="Proteomes" id="UP000324748">
    <property type="component" value="Unassembled WGS sequence"/>
</dbReference>
<comment type="caution">
    <text evidence="1">The sequence shown here is derived from an EMBL/GenBank/DDBJ whole genome shotgun (WGS) entry which is preliminary data.</text>
</comment>
<name>A0A5B0LQR2_PUCGR</name>
<proteinExistence type="predicted"/>
<protein>
    <submittedName>
        <fullName evidence="1">Uncharacterized protein</fullName>
    </submittedName>
</protein>
<evidence type="ECO:0000313" key="1">
    <source>
        <dbReference type="EMBL" id="KAA1066449.1"/>
    </source>
</evidence>
<keyword evidence="2" id="KW-1185">Reference proteome</keyword>
<sequence length="85" mass="9208">MRLFGIAQQCTRPEGMYEPKIFSRQTTAPPTGSLANLTNSLPFLVGVVNHLSHGADQNAVPQKEGPCGTAMPNILWQTVSKVHYG</sequence>
<reference evidence="1 2" key="1">
    <citation type="submission" date="2019-05" db="EMBL/GenBank/DDBJ databases">
        <title>Emergence of the Ug99 lineage of the wheat stem rust pathogen through somatic hybridization.</title>
        <authorList>
            <person name="Li F."/>
            <person name="Upadhyaya N.M."/>
            <person name="Sperschneider J."/>
            <person name="Matny O."/>
            <person name="Nguyen-Phuc H."/>
            <person name="Mago R."/>
            <person name="Raley C."/>
            <person name="Miller M.E."/>
            <person name="Silverstein K.A.T."/>
            <person name="Henningsen E."/>
            <person name="Hirsch C.D."/>
            <person name="Visser B."/>
            <person name="Pretorius Z.A."/>
            <person name="Steffenson B.J."/>
            <person name="Schwessinger B."/>
            <person name="Dodds P.N."/>
            <person name="Figueroa M."/>
        </authorList>
    </citation>
    <scope>NUCLEOTIDE SEQUENCE [LARGE SCALE GENOMIC DNA]</scope>
    <source>
        <strain evidence="1">21-0</strain>
    </source>
</reference>